<sequence>MAGADRSSVGSVPKKIRETCAHCKKEVVSKVQCKKCDAFFHPACLRQAGAQRNAICVHSEEIVHQVTSKPESQDIAHLETIINKMLRRIERLEESEGELKKKIESLEEIVENSKPGKKGKQTKTGKTSVSSNSKSGNTARGQVNPVLPNELPNNSAGSNIELGSNDSLKDDEVFEVEVDAVDSIDAVSDVNNTGKTLSLTLPENKNKNTENQEVLPENSVNLPSERMDIAKKSPHEGQSEWKTVFRKKKLKADPKIRPNAIKGNKENYTGLRVAKKANFIWLFVSGFDTETNPDEIKSYLEENGVSAMICEQLKTKTEHKYSSFKVQGIRLPKSSWLIAFVVSRFCGLFKKKITYLGDFLKKRNMEEEDDLGGGSSEKRFKPNKDENNGISPLTLIDSGIKRNEKIPNLYSPTDKGPFVVFIESTDKSGNNIGRFNDLKIAKDIFNLKLTNIKNINNKGLNRLSIEFDEYKAANEFIENTFLKDKGYSIFVPYNFVTCKGIVRQVHKDIPLNELTDAISSPFEVLDIVRLNRKILSNDNDNKTQKGTTLNIVRLFRQLKIRKKHKEDTTELPIVKLFYSLIPAFPMYKVTKI</sequence>
<keyword evidence="4" id="KW-1185">Reference proteome</keyword>
<proteinExistence type="predicted"/>
<organism evidence="3 4">
    <name type="scientific">Ceutorhynchus assimilis</name>
    <name type="common">cabbage seed weevil</name>
    <dbReference type="NCBI Taxonomy" id="467358"/>
    <lineage>
        <taxon>Eukaryota</taxon>
        <taxon>Metazoa</taxon>
        <taxon>Ecdysozoa</taxon>
        <taxon>Arthropoda</taxon>
        <taxon>Hexapoda</taxon>
        <taxon>Insecta</taxon>
        <taxon>Pterygota</taxon>
        <taxon>Neoptera</taxon>
        <taxon>Endopterygota</taxon>
        <taxon>Coleoptera</taxon>
        <taxon>Polyphaga</taxon>
        <taxon>Cucujiformia</taxon>
        <taxon>Curculionidae</taxon>
        <taxon>Ceutorhynchinae</taxon>
        <taxon>Ceutorhynchus</taxon>
    </lineage>
</organism>
<reference evidence="3" key="1">
    <citation type="submission" date="2022-01" db="EMBL/GenBank/DDBJ databases">
        <authorList>
            <person name="King R."/>
        </authorList>
    </citation>
    <scope>NUCLEOTIDE SEQUENCE</scope>
</reference>
<dbReference type="Proteomes" id="UP001152799">
    <property type="component" value="Chromosome 14"/>
</dbReference>
<evidence type="ECO:0000313" key="4">
    <source>
        <dbReference type="Proteomes" id="UP001152799"/>
    </source>
</evidence>
<dbReference type="AlphaFoldDB" id="A0A9N9MFE2"/>
<name>A0A9N9MFE2_9CUCU</name>
<feature type="compositionally biased region" description="Polar residues" evidence="2">
    <location>
        <begin position="128"/>
        <end position="141"/>
    </location>
</feature>
<dbReference type="EMBL" id="OU892290">
    <property type="protein sequence ID" value="CAG9763744.1"/>
    <property type="molecule type" value="Genomic_DNA"/>
</dbReference>
<feature type="region of interest" description="Disordered" evidence="2">
    <location>
        <begin position="367"/>
        <end position="392"/>
    </location>
</feature>
<evidence type="ECO:0000313" key="3">
    <source>
        <dbReference type="EMBL" id="CAG9763744.1"/>
    </source>
</evidence>
<dbReference type="CDD" id="cd15489">
    <property type="entry name" value="PHD_SF"/>
    <property type="match status" value="1"/>
</dbReference>
<dbReference type="OrthoDB" id="6777008at2759"/>
<feature type="region of interest" description="Disordered" evidence="2">
    <location>
        <begin position="112"/>
        <end position="166"/>
    </location>
</feature>
<evidence type="ECO:0000256" key="2">
    <source>
        <dbReference type="SAM" id="MobiDB-lite"/>
    </source>
</evidence>
<protein>
    <submittedName>
        <fullName evidence="3">Uncharacterized protein</fullName>
    </submittedName>
</protein>
<gene>
    <name evidence="3" type="ORF">CEUTPL_LOCUS4402</name>
</gene>
<evidence type="ECO:0000256" key="1">
    <source>
        <dbReference type="SAM" id="Coils"/>
    </source>
</evidence>
<feature type="compositionally biased region" description="Low complexity" evidence="2">
    <location>
        <begin position="143"/>
        <end position="154"/>
    </location>
</feature>
<feature type="compositionally biased region" description="Basic and acidic residues" evidence="2">
    <location>
        <begin position="376"/>
        <end position="387"/>
    </location>
</feature>
<keyword evidence="1" id="KW-0175">Coiled coil</keyword>
<accession>A0A9N9MFE2</accession>
<feature type="coiled-coil region" evidence="1">
    <location>
        <begin position="75"/>
        <end position="112"/>
    </location>
</feature>
<feature type="compositionally biased region" description="Polar residues" evidence="2">
    <location>
        <begin position="155"/>
        <end position="166"/>
    </location>
</feature>